<dbReference type="Proteomes" id="UP000234345">
    <property type="component" value="Unassembled WGS sequence"/>
</dbReference>
<evidence type="ECO:0000313" key="1">
    <source>
        <dbReference type="EMBL" id="SOO24078.1"/>
    </source>
</evidence>
<dbReference type="EMBL" id="OCZC01000059">
    <property type="protein sequence ID" value="SOO24078.1"/>
    <property type="molecule type" value="Genomic_DNA"/>
</dbReference>
<gene>
    <name evidence="1" type="ORF">XFF6991_320077</name>
</gene>
<organism evidence="1 2">
    <name type="scientific">Xanthomonas campestris pv. phaseoli</name>
    <dbReference type="NCBI Taxonomy" id="317013"/>
    <lineage>
        <taxon>Bacteria</taxon>
        <taxon>Pseudomonadati</taxon>
        <taxon>Pseudomonadota</taxon>
        <taxon>Gammaproteobacteria</taxon>
        <taxon>Lysobacterales</taxon>
        <taxon>Lysobacteraceae</taxon>
        <taxon>Xanthomonas</taxon>
    </lineage>
</organism>
<sequence>MCVTGNIITLTDAGRQVIFSQPWPCTESDITPRIDGGQAEFAKVRAAPDAPCLHAHADVRTQRRLAT</sequence>
<protein>
    <submittedName>
        <fullName evidence="1">Uncharacterized protein</fullName>
    </submittedName>
</protein>
<reference evidence="1 2" key="1">
    <citation type="submission" date="2017-10" db="EMBL/GenBank/DDBJ databases">
        <authorList>
            <person name="Regsiter A."/>
            <person name="William W."/>
        </authorList>
    </citation>
    <scope>NUCLEOTIDE SEQUENCE [LARGE SCALE GENOMIC DNA]</scope>
    <source>
        <strain evidence="1 2">CFBP6991</strain>
    </source>
</reference>
<accession>A0A7Z7IYQ8</accession>
<evidence type="ECO:0000313" key="2">
    <source>
        <dbReference type="Proteomes" id="UP000234345"/>
    </source>
</evidence>
<name>A0A7Z7IYQ8_XANCH</name>
<dbReference type="AlphaFoldDB" id="A0A7Z7IYQ8"/>
<comment type="caution">
    <text evidence="1">The sequence shown here is derived from an EMBL/GenBank/DDBJ whole genome shotgun (WGS) entry which is preliminary data.</text>
</comment>
<proteinExistence type="predicted"/>